<name>A0ABY9JHM5_9ACTN</name>
<dbReference type="EMBL" id="CP120983">
    <property type="protein sequence ID" value="WLQ66625.1"/>
    <property type="molecule type" value="Genomic_DNA"/>
</dbReference>
<evidence type="ECO:0000313" key="2">
    <source>
        <dbReference type="Proteomes" id="UP001224433"/>
    </source>
</evidence>
<dbReference type="Proteomes" id="UP001224433">
    <property type="component" value="Chromosome"/>
</dbReference>
<gene>
    <name evidence="1" type="ORF">P8A20_24975</name>
</gene>
<sequence length="139" mass="14948">MTALMYESTAPLPVAAFANDEETASRVDLGLRRFLASDAVTVALYDDLETVLGENAARLSPEDSAVISARLRDVAPTLNDVVARLLKTYPSEMDDVMARSSEFPGPEGAHGHLVRFASSILTVLDLMGELAVLREVDPS</sequence>
<evidence type="ECO:0000313" key="1">
    <source>
        <dbReference type="EMBL" id="WLQ66625.1"/>
    </source>
</evidence>
<reference evidence="1 2" key="1">
    <citation type="submission" date="2023-03" db="EMBL/GenBank/DDBJ databases">
        <title>Isolation and description of six Streptomyces strains from soil environments, able to metabolize different microbial glucans.</title>
        <authorList>
            <person name="Widen T."/>
            <person name="Larsbrink J."/>
        </authorList>
    </citation>
    <scope>NUCLEOTIDE SEQUENCE [LARGE SCALE GENOMIC DNA]</scope>
    <source>
        <strain evidence="1 2">Alt3</strain>
    </source>
</reference>
<protein>
    <submittedName>
        <fullName evidence="1">Uncharacterized protein</fullName>
    </submittedName>
</protein>
<dbReference type="RefSeq" id="WP_109879037.1">
    <property type="nucleotide sequence ID" value="NZ_CP120983.1"/>
</dbReference>
<accession>A0ABY9JHM5</accession>
<organism evidence="1 2">
    <name type="scientific">Streptomyces glycanivorans</name>
    <dbReference type="NCBI Taxonomy" id="3033808"/>
    <lineage>
        <taxon>Bacteria</taxon>
        <taxon>Bacillati</taxon>
        <taxon>Actinomycetota</taxon>
        <taxon>Actinomycetes</taxon>
        <taxon>Kitasatosporales</taxon>
        <taxon>Streptomycetaceae</taxon>
        <taxon>Streptomyces</taxon>
    </lineage>
</organism>
<keyword evidence="2" id="KW-1185">Reference proteome</keyword>
<proteinExistence type="predicted"/>